<dbReference type="Pfam" id="PF09815">
    <property type="entry name" value="XK-related"/>
    <property type="match status" value="1"/>
</dbReference>
<feature type="transmembrane region" description="Helical" evidence="7">
    <location>
        <begin position="72"/>
        <end position="95"/>
    </location>
</feature>
<feature type="transmembrane region" description="Helical" evidence="7">
    <location>
        <begin position="281"/>
        <end position="301"/>
    </location>
</feature>
<evidence type="ECO:0000256" key="7">
    <source>
        <dbReference type="SAM" id="Phobius"/>
    </source>
</evidence>
<feature type="region of interest" description="Disordered" evidence="6">
    <location>
        <begin position="1"/>
        <end position="50"/>
    </location>
</feature>
<evidence type="ECO:0000256" key="1">
    <source>
        <dbReference type="ARBA" id="ARBA00004141"/>
    </source>
</evidence>
<dbReference type="GO" id="GO:0005886">
    <property type="term" value="C:plasma membrane"/>
    <property type="evidence" value="ECO:0007669"/>
    <property type="project" value="UniProtKB-ARBA"/>
</dbReference>
<dbReference type="InterPro" id="IPR018629">
    <property type="entry name" value="XK-rel"/>
</dbReference>
<gene>
    <name evidence="8" type="ORF">TrVE_jg7805</name>
</gene>
<feature type="transmembrane region" description="Helical" evidence="7">
    <location>
        <begin position="202"/>
        <end position="224"/>
    </location>
</feature>
<feature type="transmembrane region" description="Helical" evidence="7">
    <location>
        <begin position="101"/>
        <end position="122"/>
    </location>
</feature>
<proteinExistence type="inferred from homology"/>
<keyword evidence="5 7" id="KW-0472">Membrane</keyword>
<evidence type="ECO:0000313" key="9">
    <source>
        <dbReference type="Proteomes" id="UP001165160"/>
    </source>
</evidence>
<dbReference type="Proteomes" id="UP001165160">
    <property type="component" value="Unassembled WGS sequence"/>
</dbReference>
<reference evidence="9" key="1">
    <citation type="journal article" date="2023" name="Commun. Biol.">
        <title>Genome analysis of Parmales, the sister group of diatoms, reveals the evolutionary specialization of diatoms from phago-mixotrophs to photoautotrophs.</title>
        <authorList>
            <person name="Ban H."/>
            <person name="Sato S."/>
            <person name="Yoshikawa S."/>
            <person name="Yamada K."/>
            <person name="Nakamura Y."/>
            <person name="Ichinomiya M."/>
            <person name="Sato N."/>
            <person name="Blanc-Mathieu R."/>
            <person name="Endo H."/>
            <person name="Kuwata A."/>
            <person name="Ogata H."/>
        </authorList>
    </citation>
    <scope>NUCLEOTIDE SEQUENCE [LARGE SCALE GENOMIC DNA]</scope>
    <source>
        <strain evidence="9">NIES 3699</strain>
    </source>
</reference>
<evidence type="ECO:0000313" key="8">
    <source>
        <dbReference type="EMBL" id="GMH85310.1"/>
    </source>
</evidence>
<dbReference type="AlphaFoldDB" id="A0A9W7EPJ8"/>
<keyword evidence="4 7" id="KW-1133">Transmembrane helix</keyword>
<evidence type="ECO:0000256" key="6">
    <source>
        <dbReference type="SAM" id="MobiDB-lite"/>
    </source>
</evidence>
<name>A0A9W7EPJ8_9STRA</name>
<accession>A0A9W7EPJ8</accession>
<evidence type="ECO:0000256" key="5">
    <source>
        <dbReference type="ARBA" id="ARBA00023136"/>
    </source>
</evidence>
<organism evidence="8 9">
    <name type="scientific">Triparma verrucosa</name>
    <dbReference type="NCBI Taxonomy" id="1606542"/>
    <lineage>
        <taxon>Eukaryota</taxon>
        <taxon>Sar</taxon>
        <taxon>Stramenopiles</taxon>
        <taxon>Ochrophyta</taxon>
        <taxon>Bolidophyceae</taxon>
        <taxon>Parmales</taxon>
        <taxon>Triparmaceae</taxon>
        <taxon>Triparma</taxon>
    </lineage>
</organism>
<evidence type="ECO:0000256" key="4">
    <source>
        <dbReference type="ARBA" id="ARBA00022989"/>
    </source>
</evidence>
<sequence>MNTAQVKPDPTGLPDRTESPTVTETETERSSPAPNAAQVKPEESSPNGRRRSSFSLIAIGDLFTHKAYANSCLYIGALLAIADMVSDVAVTRMFFETGQTSFAYITIACITTCLSMQALVVFQNYKNVGKRRLLRELFYVVTCTKPGIDAYRVANGVEQPAKAGIAPANELIMCRCMELFSESIPGAILQSYAILVGKDQGLSLILSLTSSVLSGSFISAAMGYEKDTDKNTRRHSPQFYGYIPEGFRSTLTITLLMWVMSACQMTGKSFACALCAVESRTTLGIFLVAEFAAYCLFLASINKDYVKTFYSTQTGPQMIQDLFYNGKDDRQKIECLTINTAYWKPIEGDVKAWIRSKLQEWQESQPEWWGDRFKLLVPKSWLNQEERSAVRESMSEEGSALYK</sequence>
<comment type="caution">
    <text evidence="8">The sequence shown here is derived from an EMBL/GenBank/DDBJ whole genome shotgun (WGS) entry which is preliminary data.</text>
</comment>
<protein>
    <submittedName>
        <fullName evidence="8">Uncharacterized protein</fullName>
    </submittedName>
</protein>
<evidence type="ECO:0000256" key="2">
    <source>
        <dbReference type="ARBA" id="ARBA00008789"/>
    </source>
</evidence>
<keyword evidence="3 7" id="KW-0812">Transmembrane</keyword>
<comment type="similarity">
    <text evidence="2">Belongs to the XK family.</text>
</comment>
<comment type="subcellular location">
    <subcellularLocation>
        <location evidence="1">Membrane</location>
        <topology evidence="1">Multi-pass membrane protein</topology>
    </subcellularLocation>
</comment>
<keyword evidence="9" id="KW-1185">Reference proteome</keyword>
<evidence type="ECO:0000256" key="3">
    <source>
        <dbReference type="ARBA" id="ARBA00022692"/>
    </source>
</evidence>
<dbReference type="EMBL" id="BRXX01000047">
    <property type="protein sequence ID" value="GMH85310.1"/>
    <property type="molecule type" value="Genomic_DNA"/>
</dbReference>
<feature type="transmembrane region" description="Helical" evidence="7">
    <location>
        <begin position="239"/>
        <end position="260"/>
    </location>
</feature>